<feature type="transmembrane region" description="Helical" evidence="2">
    <location>
        <begin position="188"/>
        <end position="216"/>
    </location>
</feature>
<name>A0A5C3P0T2_9APHY</name>
<dbReference type="AlphaFoldDB" id="A0A5C3P0T2"/>
<keyword evidence="2" id="KW-0812">Transmembrane</keyword>
<feature type="compositionally biased region" description="Low complexity" evidence="1">
    <location>
        <begin position="840"/>
        <end position="853"/>
    </location>
</feature>
<sequence length="1088" mass="118645">MSRQQYDSSASDLPSPNSGSRPSSSGNITDQSRDAAHGPTPISEGHSPSPQPPQGVSSSSEGYPSWLPKRPAGPVPRSTLQSSVAGMFSEPGPSNEFGVIGRKPTPRSVRIVSLQSQAEKSTRREPTEQSRAFSGAGHARGWSRATTALTPTLFSASAGGEGQLPRPRFRAPGLQMDLLLVPSWKMRLWYYLFPLFVFAHIPFQTFFDFNAAFILISVAKFPNPEAPGVPGSGRNWALAAAAYIACWFAWIAVVFVLYEIVYSFIRRWRVKRPLVLPIYFSSAAFNFAAMSSYVNFCFMYHIRWSAFAGEYGSLSDGLAETFYFYSQNLPTVALLMPRAALCLALLFSFSSPEPGAVALADAGISRRDGTFFRASDGTLTDYARGVLIANAAWTAWRILVLLISWVGLWIFSGQGCAGLCGPRYRWEEEDAEKAAAVLNDNVSDFDTLPWSWKECTILRIKDAYDFCLTNKPTRGESALGKEKALEQKEPSTPYAERIFAAVGLQSGPHPARRPILSEELFESPRHTPELHEAAGVKAKSAPELSAILPPTPAVQQREKQGADPSGPLMKLPYPFTGYGAQVSSEDVIPFPPSPAIEDKEVPIEGEDTHHTGEEEEEEDEEDEEEGEEEEIESEVPSSERRTSGSMSSLGRPVVSRYPFQFRRPRGSMSSASHVSPQTHSTPYSNQSRSTQSRSTRHSRSTQSTGNVESSDSHSPRSNVSSNASPMHSSFSGSVIPMPPRHPQAQQVQRRARAGTVPVAGPSSTGSPSPVAFPGSRPRARTRTESMAPDPSMSYAPIPISTFESDGEDDHAYDDLDQSLIEVPEAEGSIEEAERQDSVGLLSAAPSPRASLANLRHRTSNLSHRRSNGSRSHSGASRSTSRSRTNSGTSISEVARSRAHSFIQSIGAASRSSIDLVRSRTNSLVRLADSPYASTSSEAVVSSPENHTFGHPLREQWRVEEGMHEMSDIAESEVNVRIDQPEEATASSQQELHSARSNVSRSAASEHQSEFSIQTERGGLAISGRDTLAVPPLPGRMHRDESMPDVSTAPQSFITTPTSREDTTSSSGRTQRTWGTMEHYTQGADLHPM</sequence>
<feature type="compositionally biased region" description="Acidic residues" evidence="1">
    <location>
        <begin position="613"/>
        <end position="633"/>
    </location>
</feature>
<dbReference type="Proteomes" id="UP000308197">
    <property type="component" value="Unassembled WGS sequence"/>
</dbReference>
<feature type="region of interest" description="Disordered" evidence="1">
    <location>
        <begin position="549"/>
        <end position="572"/>
    </location>
</feature>
<feature type="compositionally biased region" description="Low complexity" evidence="1">
    <location>
        <begin position="868"/>
        <end position="891"/>
    </location>
</feature>
<feature type="compositionally biased region" description="Polar residues" evidence="1">
    <location>
        <begin position="667"/>
        <end position="683"/>
    </location>
</feature>
<accession>A0A5C3P0T2</accession>
<keyword evidence="4" id="KW-1185">Reference proteome</keyword>
<protein>
    <submittedName>
        <fullName evidence="3">Uncharacterized protein</fullName>
    </submittedName>
</protein>
<feature type="region of interest" description="Disordered" evidence="1">
    <location>
        <begin position="584"/>
        <end position="892"/>
    </location>
</feature>
<dbReference type="STRING" id="1314778.A0A5C3P0T2"/>
<evidence type="ECO:0000256" key="2">
    <source>
        <dbReference type="SAM" id="Phobius"/>
    </source>
</evidence>
<evidence type="ECO:0000256" key="1">
    <source>
        <dbReference type="SAM" id="MobiDB-lite"/>
    </source>
</evidence>
<evidence type="ECO:0000313" key="4">
    <source>
        <dbReference type="Proteomes" id="UP000308197"/>
    </source>
</evidence>
<dbReference type="EMBL" id="ML212064">
    <property type="protein sequence ID" value="TFK79353.1"/>
    <property type="molecule type" value="Genomic_DNA"/>
</dbReference>
<feature type="transmembrane region" description="Helical" evidence="2">
    <location>
        <begin position="236"/>
        <end position="262"/>
    </location>
</feature>
<feature type="compositionally biased region" description="Low complexity" evidence="1">
    <location>
        <begin position="14"/>
        <end position="27"/>
    </location>
</feature>
<feature type="compositionally biased region" description="Basic residues" evidence="1">
    <location>
        <begin position="854"/>
        <end position="867"/>
    </location>
</feature>
<feature type="compositionally biased region" description="Low complexity" evidence="1">
    <location>
        <begin position="684"/>
        <end position="693"/>
    </location>
</feature>
<feature type="compositionally biased region" description="Low complexity" evidence="1">
    <location>
        <begin position="994"/>
        <end position="1004"/>
    </location>
</feature>
<dbReference type="InParanoid" id="A0A5C3P0T2"/>
<feature type="compositionally biased region" description="Acidic residues" evidence="1">
    <location>
        <begin position="804"/>
        <end position="816"/>
    </location>
</feature>
<gene>
    <name evidence="3" type="ORF">K466DRAFT_606208</name>
</gene>
<feature type="region of interest" description="Disordered" evidence="1">
    <location>
        <begin position="981"/>
        <end position="1088"/>
    </location>
</feature>
<feature type="compositionally biased region" description="Polar residues" evidence="1">
    <location>
        <begin position="1"/>
        <end position="12"/>
    </location>
</feature>
<proteinExistence type="predicted"/>
<feature type="compositionally biased region" description="Polar residues" evidence="1">
    <location>
        <begin position="1047"/>
        <end position="1073"/>
    </location>
</feature>
<evidence type="ECO:0000313" key="3">
    <source>
        <dbReference type="EMBL" id="TFK79353.1"/>
    </source>
</evidence>
<feature type="compositionally biased region" description="Low complexity" evidence="1">
    <location>
        <begin position="43"/>
        <end position="62"/>
    </location>
</feature>
<reference evidence="3 4" key="1">
    <citation type="journal article" date="2019" name="Nat. Ecol. Evol.">
        <title>Megaphylogeny resolves global patterns of mushroom evolution.</title>
        <authorList>
            <person name="Varga T."/>
            <person name="Krizsan K."/>
            <person name="Foldi C."/>
            <person name="Dima B."/>
            <person name="Sanchez-Garcia M."/>
            <person name="Sanchez-Ramirez S."/>
            <person name="Szollosi G.J."/>
            <person name="Szarkandi J.G."/>
            <person name="Papp V."/>
            <person name="Albert L."/>
            <person name="Andreopoulos W."/>
            <person name="Angelini C."/>
            <person name="Antonin V."/>
            <person name="Barry K.W."/>
            <person name="Bougher N.L."/>
            <person name="Buchanan P."/>
            <person name="Buyck B."/>
            <person name="Bense V."/>
            <person name="Catcheside P."/>
            <person name="Chovatia M."/>
            <person name="Cooper J."/>
            <person name="Damon W."/>
            <person name="Desjardin D."/>
            <person name="Finy P."/>
            <person name="Geml J."/>
            <person name="Haridas S."/>
            <person name="Hughes K."/>
            <person name="Justo A."/>
            <person name="Karasinski D."/>
            <person name="Kautmanova I."/>
            <person name="Kiss B."/>
            <person name="Kocsube S."/>
            <person name="Kotiranta H."/>
            <person name="LaButti K.M."/>
            <person name="Lechner B.E."/>
            <person name="Liimatainen K."/>
            <person name="Lipzen A."/>
            <person name="Lukacs Z."/>
            <person name="Mihaltcheva S."/>
            <person name="Morgado L.N."/>
            <person name="Niskanen T."/>
            <person name="Noordeloos M.E."/>
            <person name="Ohm R.A."/>
            <person name="Ortiz-Santana B."/>
            <person name="Ovrebo C."/>
            <person name="Racz N."/>
            <person name="Riley R."/>
            <person name="Savchenko A."/>
            <person name="Shiryaev A."/>
            <person name="Soop K."/>
            <person name="Spirin V."/>
            <person name="Szebenyi C."/>
            <person name="Tomsovsky M."/>
            <person name="Tulloss R.E."/>
            <person name="Uehling J."/>
            <person name="Grigoriev I.V."/>
            <person name="Vagvolgyi C."/>
            <person name="Papp T."/>
            <person name="Martin F.M."/>
            <person name="Miettinen O."/>
            <person name="Hibbett D.S."/>
            <person name="Nagy L.G."/>
        </authorList>
    </citation>
    <scope>NUCLEOTIDE SEQUENCE [LARGE SCALE GENOMIC DNA]</scope>
    <source>
        <strain evidence="3 4">HHB13444</strain>
    </source>
</reference>
<feature type="compositionally biased region" description="Polar residues" evidence="1">
    <location>
        <begin position="715"/>
        <end position="732"/>
    </location>
</feature>
<organism evidence="3 4">
    <name type="scientific">Polyporus arcularius HHB13444</name>
    <dbReference type="NCBI Taxonomy" id="1314778"/>
    <lineage>
        <taxon>Eukaryota</taxon>
        <taxon>Fungi</taxon>
        <taxon>Dikarya</taxon>
        <taxon>Basidiomycota</taxon>
        <taxon>Agaricomycotina</taxon>
        <taxon>Agaricomycetes</taxon>
        <taxon>Polyporales</taxon>
        <taxon>Polyporaceae</taxon>
        <taxon>Polyporus</taxon>
    </lineage>
</organism>
<feature type="transmembrane region" description="Helical" evidence="2">
    <location>
        <begin position="274"/>
        <end position="302"/>
    </location>
</feature>
<feature type="compositionally biased region" description="Basic and acidic residues" evidence="1">
    <location>
        <begin position="596"/>
        <end position="612"/>
    </location>
</feature>
<keyword evidence="2" id="KW-1133">Transmembrane helix</keyword>
<keyword evidence="2" id="KW-0472">Membrane</keyword>
<feature type="region of interest" description="Disordered" evidence="1">
    <location>
        <begin position="1"/>
        <end position="141"/>
    </location>
</feature>